<protein>
    <submittedName>
        <fullName evidence="3">NAD-dependent epimerase/dehydratase family protein</fullName>
    </submittedName>
</protein>
<name>A0A559IHP5_9BACL</name>
<evidence type="ECO:0000259" key="2">
    <source>
        <dbReference type="Pfam" id="PF01370"/>
    </source>
</evidence>
<sequence>MRIIVTGGAGFIGSHVVEDLISNGHEVHVLDNFSTGSRSWIHPSAITHVGDIRRRAIVSLIQSLQPDVIVHLAAQADVKKSQEDPYDDLAVNASGTIRLLQACASIPKTHFIFASTSAVYGDQSHTTISESDSLHPSSCYGLSKWTAEQYIRLFSQQYELRTSILRFANVYGPRQTPKGEGGVIALFTDRILHNKPLLIHGDGEQTRDFIYVKDVSGAIQSVAAHHLYDTFNVSTGKSVSINELSLIYEQLSGRNIQRQRGMKRIGDIRHSCLSADKLQHQSSWRPSYPLHQGLALTWQYAAAVQSGQKSSI</sequence>
<dbReference type="InterPro" id="IPR036291">
    <property type="entry name" value="NAD(P)-bd_dom_sf"/>
</dbReference>
<dbReference type="InterPro" id="IPR001509">
    <property type="entry name" value="Epimerase_deHydtase"/>
</dbReference>
<keyword evidence="4" id="KW-1185">Reference proteome</keyword>
<evidence type="ECO:0000256" key="1">
    <source>
        <dbReference type="ARBA" id="ARBA00007637"/>
    </source>
</evidence>
<organism evidence="3 4">
    <name type="scientific">Paenibacillus agilis</name>
    <dbReference type="NCBI Taxonomy" id="3020863"/>
    <lineage>
        <taxon>Bacteria</taxon>
        <taxon>Bacillati</taxon>
        <taxon>Bacillota</taxon>
        <taxon>Bacilli</taxon>
        <taxon>Bacillales</taxon>
        <taxon>Paenibacillaceae</taxon>
        <taxon>Paenibacillus</taxon>
    </lineage>
</organism>
<dbReference type="OrthoDB" id="9771073at2"/>
<dbReference type="Pfam" id="PF01370">
    <property type="entry name" value="Epimerase"/>
    <property type="match status" value="1"/>
</dbReference>
<reference evidence="3 4" key="1">
    <citation type="submission" date="2019-07" db="EMBL/GenBank/DDBJ databases">
        <authorList>
            <person name="Kim J."/>
        </authorList>
    </citation>
    <scope>NUCLEOTIDE SEQUENCE [LARGE SCALE GENOMIC DNA]</scope>
    <source>
        <strain evidence="3 4">N4</strain>
    </source>
</reference>
<dbReference type="Gene3D" id="3.40.50.720">
    <property type="entry name" value="NAD(P)-binding Rossmann-like Domain"/>
    <property type="match status" value="1"/>
</dbReference>
<accession>A0A559IHP5</accession>
<comment type="similarity">
    <text evidence="1">Belongs to the NAD(P)-dependent epimerase/dehydratase family.</text>
</comment>
<evidence type="ECO:0000313" key="4">
    <source>
        <dbReference type="Proteomes" id="UP000318102"/>
    </source>
</evidence>
<gene>
    <name evidence="3" type="ORF">FPZ44_22195</name>
</gene>
<evidence type="ECO:0000313" key="3">
    <source>
        <dbReference type="EMBL" id="TVX87197.1"/>
    </source>
</evidence>
<dbReference type="PANTHER" id="PTHR43000">
    <property type="entry name" value="DTDP-D-GLUCOSE 4,6-DEHYDRATASE-RELATED"/>
    <property type="match status" value="1"/>
</dbReference>
<dbReference type="Proteomes" id="UP000318102">
    <property type="component" value="Unassembled WGS sequence"/>
</dbReference>
<proteinExistence type="inferred from homology"/>
<dbReference type="SUPFAM" id="SSF51735">
    <property type="entry name" value="NAD(P)-binding Rossmann-fold domains"/>
    <property type="match status" value="1"/>
</dbReference>
<comment type="caution">
    <text evidence="3">The sequence shown here is derived from an EMBL/GenBank/DDBJ whole genome shotgun (WGS) entry which is preliminary data.</text>
</comment>
<dbReference type="RefSeq" id="WP_144994050.1">
    <property type="nucleotide sequence ID" value="NZ_VNJK01000004.1"/>
</dbReference>
<dbReference type="AlphaFoldDB" id="A0A559IHP5"/>
<feature type="domain" description="NAD-dependent epimerase/dehydratase" evidence="2">
    <location>
        <begin position="3"/>
        <end position="233"/>
    </location>
</feature>
<dbReference type="EMBL" id="VNJK01000004">
    <property type="protein sequence ID" value="TVX87197.1"/>
    <property type="molecule type" value="Genomic_DNA"/>
</dbReference>